<evidence type="ECO:0000256" key="7">
    <source>
        <dbReference type="ARBA" id="ARBA00023136"/>
    </source>
</evidence>
<keyword evidence="6 12" id="KW-1133">Transmembrane helix</keyword>
<feature type="disulfide bond" evidence="10">
    <location>
        <begin position="287"/>
        <end position="296"/>
    </location>
</feature>
<dbReference type="PANTHER" id="PTHR21632">
    <property type="entry name" value="REGULATORY PROTEIN ZESTE"/>
    <property type="match status" value="1"/>
</dbReference>
<dbReference type="SUPFAM" id="SSF100895">
    <property type="entry name" value="Kazal-type serine protease inhibitors"/>
    <property type="match status" value="2"/>
</dbReference>
<keyword evidence="5" id="KW-0677">Repeat</keyword>
<dbReference type="InterPro" id="IPR000571">
    <property type="entry name" value="Znf_CCCH"/>
</dbReference>
<proteinExistence type="inferred from homology"/>
<dbReference type="RefSeq" id="XP_032802138.1">
    <property type="nucleotide sequence ID" value="XM_032946247.1"/>
</dbReference>
<dbReference type="InterPro" id="IPR036058">
    <property type="entry name" value="Kazal_dom_sf"/>
</dbReference>
<reference evidence="18" key="1">
    <citation type="submission" date="2025-08" db="UniProtKB">
        <authorList>
            <consortium name="RefSeq"/>
        </authorList>
    </citation>
    <scope>IDENTIFICATION</scope>
    <source>
        <tissue evidence="18">Sperm</tissue>
    </source>
</reference>
<evidence type="ECO:0000256" key="2">
    <source>
        <dbReference type="ARBA" id="ARBA00022536"/>
    </source>
</evidence>
<evidence type="ECO:0000259" key="14">
    <source>
        <dbReference type="PROSITE" id="PS50026"/>
    </source>
</evidence>
<dbReference type="InterPro" id="IPR002350">
    <property type="entry name" value="Kazal_dom"/>
</dbReference>
<feature type="transmembrane region" description="Helical" evidence="12">
    <location>
        <begin position="315"/>
        <end position="338"/>
    </location>
</feature>
<dbReference type="CDD" id="cd00104">
    <property type="entry name" value="KAZAL_FS"/>
    <property type="match status" value="2"/>
</dbReference>
<dbReference type="AlphaFoldDB" id="A0AAJ7SME4"/>
<keyword evidence="11" id="KW-0479">Metal-binding</keyword>
<dbReference type="GO" id="GO:0005886">
    <property type="term" value="C:plasma membrane"/>
    <property type="evidence" value="ECO:0007669"/>
    <property type="project" value="TreeGrafter"/>
</dbReference>
<keyword evidence="11" id="KW-0863">Zinc-finger</keyword>
<dbReference type="Gene3D" id="3.30.60.30">
    <property type="match status" value="2"/>
</dbReference>
<dbReference type="SMART" id="SM00280">
    <property type="entry name" value="KAZAL"/>
    <property type="match status" value="2"/>
</dbReference>
<feature type="domain" description="C3H1-type" evidence="15">
    <location>
        <begin position="255"/>
        <end position="281"/>
    </location>
</feature>
<keyword evidence="2 10" id="KW-0245">EGF-like domain</keyword>
<feature type="domain" description="Kazal-like" evidence="16">
    <location>
        <begin position="194"/>
        <end position="242"/>
    </location>
</feature>
<organism evidence="17 18">
    <name type="scientific">Petromyzon marinus</name>
    <name type="common">Sea lamprey</name>
    <dbReference type="NCBI Taxonomy" id="7757"/>
    <lineage>
        <taxon>Eukaryota</taxon>
        <taxon>Metazoa</taxon>
        <taxon>Chordata</taxon>
        <taxon>Craniata</taxon>
        <taxon>Vertebrata</taxon>
        <taxon>Cyclostomata</taxon>
        <taxon>Hyperoartia</taxon>
        <taxon>Petromyzontiformes</taxon>
        <taxon>Petromyzontidae</taxon>
        <taxon>Petromyzon</taxon>
    </lineage>
</organism>
<dbReference type="PROSITE" id="PS01186">
    <property type="entry name" value="EGF_2"/>
    <property type="match status" value="1"/>
</dbReference>
<evidence type="ECO:0000313" key="17">
    <source>
        <dbReference type="Proteomes" id="UP001318040"/>
    </source>
</evidence>
<keyword evidence="3 12" id="KW-0812">Transmembrane</keyword>
<evidence type="ECO:0000256" key="12">
    <source>
        <dbReference type="SAM" id="Phobius"/>
    </source>
</evidence>
<evidence type="ECO:0000256" key="4">
    <source>
        <dbReference type="ARBA" id="ARBA00022729"/>
    </source>
</evidence>
<dbReference type="PROSITE" id="PS50103">
    <property type="entry name" value="ZF_C3H1"/>
    <property type="match status" value="1"/>
</dbReference>
<evidence type="ECO:0000256" key="5">
    <source>
        <dbReference type="ARBA" id="ARBA00022737"/>
    </source>
</evidence>
<evidence type="ECO:0000256" key="11">
    <source>
        <dbReference type="PROSITE-ProRule" id="PRU00723"/>
    </source>
</evidence>
<dbReference type="GO" id="GO:0006950">
    <property type="term" value="P:response to stress"/>
    <property type="evidence" value="ECO:0007669"/>
    <property type="project" value="UniProtKB-ARBA"/>
</dbReference>
<evidence type="ECO:0000259" key="15">
    <source>
        <dbReference type="PROSITE" id="PS50103"/>
    </source>
</evidence>
<dbReference type="KEGG" id="pmrn:116938720"/>
<evidence type="ECO:0000313" key="18">
    <source>
        <dbReference type="RefSeq" id="XP_032802138.1"/>
    </source>
</evidence>
<dbReference type="Gene3D" id="2.10.25.10">
    <property type="entry name" value="Laminin"/>
    <property type="match status" value="1"/>
</dbReference>
<dbReference type="PROSITE" id="PS51465">
    <property type="entry name" value="KAZAL_2"/>
    <property type="match status" value="2"/>
</dbReference>
<dbReference type="PROSITE" id="PS00022">
    <property type="entry name" value="EGF_1"/>
    <property type="match status" value="1"/>
</dbReference>
<feature type="signal peptide" evidence="13">
    <location>
        <begin position="1"/>
        <end position="25"/>
    </location>
</feature>
<protein>
    <submittedName>
        <fullName evidence="18">Tomoregulin-1-like isoform X1</fullName>
    </submittedName>
</protein>
<keyword evidence="4 13" id="KW-0732">Signal</keyword>
<dbReference type="SUPFAM" id="SSF57196">
    <property type="entry name" value="EGF/Laminin"/>
    <property type="match status" value="1"/>
</dbReference>
<dbReference type="InterPro" id="IPR000742">
    <property type="entry name" value="EGF"/>
</dbReference>
<dbReference type="PROSITE" id="PS50026">
    <property type="entry name" value="EGF_3"/>
    <property type="match status" value="1"/>
</dbReference>
<dbReference type="Pfam" id="PF07648">
    <property type="entry name" value="Kazal_2"/>
    <property type="match status" value="2"/>
</dbReference>
<evidence type="ECO:0000256" key="10">
    <source>
        <dbReference type="PROSITE-ProRule" id="PRU00076"/>
    </source>
</evidence>
<feature type="domain" description="Kazal-like" evidence="16">
    <location>
        <begin position="94"/>
        <end position="148"/>
    </location>
</feature>
<sequence length="348" mass="37042">MRGSACASRLRALLPAALCCLAALAGERSWGLPAGLGSQGHNGSAPCTAPASNGTSRSSAAQNCSDVTAPVSNVGASVCDDSTCKHGGMCTANLLGNITCTCEFQCFPDVVPVCGSDGLSYQNECHLRQTACRLQRIITQAAPGPCYTELGSGSSNGADYEGSGSEHYRKSTKCGICLYGSECDEDAEDIGRCVCNIDCTGHNSNPVCASDGVSYENPCLVKEASCMKQQLIEVRFLGKCNPADSTRDQEEPVVRDRGELCPESLQNYCRNGQCHYSHTQRHASCICDPGFLGQQCESEESSMLYVIPDGDNLRYVLIASVVGAVQITITFALVVCVARRCPKNRRRR</sequence>
<feature type="domain" description="EGF-like" evidence="14">
    <location>
        <begin position="257"/>
        <end position="297"/>
    </location>
</feature>
<gene>
    <name evidence="18" type="primary">LOC116938720</name>
</gene>
<accession>A0AAJ7SME4</accession>
<evidence type="ECO:0000256" key="6">
    <source>
        <dbReference type="ARBA" id="ARBA00022989"/>
    </source>
</evidence>
<evidence type="ECO:0000256" key="8">
    <source>
        <dbReference type="ARBA" id="ARBA00023157"/>
    </source>
</evidence>
<comment type="subcellular location">
    <subcellularLocation>
        <location evidence="1">Membrane</location>
        <topology evidence="1">Single-pass type I membrane protein</topology>
    </subcellularLocation>
</comment>
<feature type="chain" id="PRO_5042563811" evidence="13">
    <location>
        <begin position="26"/>
        <end position="348"/>
    </location>
</feature>
<evidence type="ECO:0000259" key="16">
    <source>
        <dbReference type="PROSITE" id="PS51465"/>
    </source>
</evidence>
<evidence type="ECO:0000256" key="1">
    <source>
        <dbReference type="ARBA" id="ARBA00004479"/>
    </source>
</evidence>
<keyword evidence="11" id="KW-0862">Zinc</keyword>
<dbReference type="FunFam" id="3.30.60.30:FF:000002">
    <property type="entry name" value="tomoregulin-2 isoform X1"/>
    <property type="match status" value="1"/>
</dbReference>
<comment type="similarity">
    <text evidence="9">Belongs to the tomoregulin family.</text>
</comment>
<feature type="zinc finger region" description="C3H1-type" evidence="11">
    <location>
        <begin position="255"/>
        <end position="281"/>
    </location>
</feature>
<comment type="caution">
    <text evidence="10">Lacks conserved residue(s) required for the propagation of feature annotation.</text>
</comment>
<dbReference type="PANTHER" id="PTHR21632:SF3">
    <property type="entry name" value="TOMOREGULIN-1"/>
    <property type="match status" value="1"/>
</dbReference>
<keyword evidence="8 10" id="KW-1015">Disulfide bond</keyword>
<keyword evidence="17" id="KW-1185">Reference proteome</keyword>
<evidence type="ECO:0000256" key="13">
    <source>
        <dbReference type="SAM" id="SignalP"/>
    </source>
</evidence>
<name>A0AAJ7SME4_PETMA</name>
<dbReference type="FunFam" id="3.30.60.30:FF:000024">
    <property type="entry name" value="Transmembrane agrin"/>
    <property type="match status" value="1"/>
</dbReference>
<evidence type="ECO:0000256" key="3">
    <source>
        <dbReference type="ARBA" id="ARBA00022692"/>
    </source>
</evidence>
<dbReference type="Proteomes" id="UP001318040">
    <property type="component" value="Chromosome 4"/>
</dbReference>
<evidence type="ECO:0000256" key="9">
    <source>
        <dbReference type="ARBA" id="ARBA00038484"/>
    </source>
</evidence>
<dbReference type="GO" id="GO:0008270">
    <property type="term" value="F:zinc ion binding"/>
    <property type="evidence" value="ECO:0007669"/>
    <property type="project" value="UniProtKB-KW"/>
</dbReference>
<keyword evidence="7 12" id="KW-0472">Membrane</keyword>